<dbReference type="InterPro" id="IPR011051">
    <property type="entry name" value="RmlC_Cupin_sf"/>
</dbReference>
<evidence type="ECO:0000259" key="1">
    <source>
        <dbReference type="Pfam" id="PF12973"/>
    </source>
</evidence>
<dbReference type="InterPro" id="IPR041916">
    <property type="entry name" value="Anti_sigma_zinc_sf"/>
</dbReference>
<dbReference type="NCBIfam" id="TIGR02451">
    <property type="entry name" value="anti_sig_ChrR"/>
    <property type="match status" value="1"/>
</dbReference>
<dbReference type="Pfam" id="PF12973">
    <property type="entry name" value="Cupin_7"/>
    <property type="match status" value="1"/>
</dbReference>
<gene>
    <name evidence="2" type="ORF">BIW53_14770</name>
</gene>
<evidence type="ECO:0000313" key="3">
    <source>
        <dbReference type="Proteomes" id="UP000180253"/>
    </source>
</evidence>
<dbReference type="Gene3D" id="2.60.120.10">
    <property type="entry name" value="Jelly Rolls"/>
    <property type="match status" value="1"/>
</dbReference>
<dbReference type="InterPro" id="IPR025979">
    <property type="entry name" value="ChrR-like_cupin_dom"/>
</dbReference>
<dbReference type="SUPFAM" id="SSF51182">
    <property type="entry name" value="RmlC-like cupins"/>
    <property type="match status" value="1"/>
</dbReference>
<dbReference type="InterPro" id="IPR012807">
    <property type="entry name" value="Anti-sigma_ChrR"/>
</dbReference>
<comment type="caution">
    <text evidence="2">The sequence shown here is derived from an EMBL/GenBank/DDBJ whole genome shotgun (WGS) entry which is preliminary data.</text>
</comment>
<evidence type="ECO:0000313" key="2">
    <source>
        <dbReference type="EMBL" id="OHU94341.1"/>
    </source>
</evidence>
<dbReference type="Proteomes" id="UP000180253">
    <property type="component" value="Unassembled WGS sequence"/>
</dbReference>
<dbReference type="Gene3D" id="1.10.10.1320">
    <property type="entry name" value="Anti-sigma factor, zinc-finger domain"/>
    <property type="match status" value="1"/>
</dbReference>
<keyword evidence="3" id="KW-1185">Reference proteome</keyword>
<reference evidence="2 3" key="1">
    <citation type="submission" date="2016-10" db="EMBL/GenBank/DDBJ databases">
        <title>Pseudoalteromonas amylolytica sp. nov., isolated from the surface seawater.</title>
        <authorList>
            <person name="Wu Y.-H."/>
            <person name="Cheng H."/>
            <person name="Jin X.-B."/>
            <person name="Wang C.-S."/>
            <person name="Xu X.-W."/>
        </authorList>
    </citation>
    <scope>NUCLEOTIDE SEQUENCE [LARGE SCALE GENOMIC DNA]</scope>
    <source>
        <strain evidence="2 3">JCM 12483</strain>
    </source>
</reference>
<dbReference type="OrthoDB" id="2988517at2"/>
<proteinExistence type="predicted"/>
<dbReference type="STRING" id="327939.BIW53_14770"/>
<dbReference type="RefSeq" id="WP_070992779.1">
    <property type="nucleotide sequence ID" value="NZ_CBCSHD010000009.1"/>
</dbReference>
<dbReference type="CDD" id="cd20301">
    <property type="entry name" value="cupin_ChrR"/>
    <property type="match status" value="1"/>
</dbReference>
<feature type="domain" description="ChrR-like cupin" evidence="1">
    <location>
        <begin position="130"/>
        <end position="193"/>
    </location>
</feature>
<sequence length="216" mass="23927">MIKHHPTEQLLTQFSQGELPATLSIAVSAHLELCECCRAKVESLEKRHAEQLFTLPSNDIEEDDFADLFAQITSNDEIDIPKPSEPKTLEYQNKTVSLPRAIANMQRGNFVQLGKLARSRLQLDDGELRASLLQIGAGGEIPHHTHTGFELTLLLDGEFSDESGSYVPGDFIWLDGRHHHSPATQSGCLCFTVVNSALHFNKGLSKLLNPIGNLIY</sequence>
<dbReference type="EMBL" id="MNAN01000034">
    <property type="protein sequence ID" value="OHU94341.1"/>
    <property type="molecule type" value="Genomic_DNA"/>
</dbReference>
<dbReference type="InterPro" id="IPR014710">
    <property type="entry name" value="RmlC-like_jellyroll"/>
</dbReference>
<organism evidence="2 3">
    <name type="scientific">Pseudoalteromonas byunsanensis</name>
    <dbReference type="NCBI Taxonomy" id="327939"/>
    <lineage>
        <taxon>Bacteria</taxon>
        <taxon>Pseudomonadati</taxon>
        <taxon>Pseudomonadota</taxon>
        <taxon>Gammaproteobacteria</taxon>
        <taxon>Alteromonadales</taxon>
        <taxon>Pseudoalteromonadaceae</taxon>
        <taxon>Pseudoalteromonas</taxon>
    </lineage>
</organism>
<name>A0A1S1N4I3_9GAMM</name>
<accession>A0A1S1N4I3</accession>
<dbReference type="AlphaFoldDB" id="A0A1S1N4I3"/>
<protein>
    <submittedName>
        <fullName evidence="2">Transcriptional regulator</fullName>
    </submittedName>
</protein>